<dbReference type="InterPro" id="IPR009875">
    <property type="entry name" value="PilZ_domain"/>
</dbReference>
<sequence length="163" mass="18017">MSANLWVEQFRALHARARKGQLPEDEKRRYAAAREQFARALTAAQGMSLPPGQSARRSFRIAQGLQVDLAFASGPIRAMTLDVSVGGFSVMLHKPPVETEEPGFTLRLPGNLEPVKGKARVVAVQRKIGTHRVSFAMQGITEKDVERLETALFDLALERIPVK</sequence>
<proteinExistence type="predicted"/>
<comment type="caution">
    <text evidence="2">The sequence shown here is derived from an EMBL/GenBank/DDBJ whole genome shotgun (WGS) entry which is preliminary data.</text>
</comment>
<name>A0ABT4ALK0_9BACT</name>
<dbReference type="EMBL" id="JAPNKA010000001">
    <property type="protein sequence ID" value="MCY1082568.1"/>
    <property type="molecule type" value="Genomic_DNA"/>
</dbReference>
<evidence type="ECO:0000259" key="1">
    <source>
        <dbReference type="Pfam" id="PF07238"/>
    </source>
</evidence>
<evidence type="ECO:0000313" key="3">
    <source>
        <dbReference type="Proteomes" id="UP001207654"/>
    </source>
</evidence>
<dbReference type="Proteomes" id="UP001207654">
    <property type="component" value="Unassembled WGS sequence"/>
</dbReference>
<organism evidence="2 3">
    <name type="scientific">Archangium lansingense</name>
    <dbReference type="NCBI Taxonomy" id="2995310"/>
    <lineage>
        <taxon>Bacteria</taxon>
        <taxon>Pseudomonadati</taxon>
        <taxon>Myxococcota</taxon>
        <taxon>Myxococcia</taxon>
        <taxon>Myxococcales</taxon>
        <taxon>Cystobacterineae</taxon>
        <taxon>Archangiaceae</taxon>
        <taxon>Archangium</taxon>
    </lineage>
</organism>
<protein>
    <submittedName>
        <fullName evidence="2">PilZ domain-containing protein</fullName>
    </submittedName>
</protein>
<dbReference type="SUPFAM" id="SSF141371">
    <property type="entry name" value="PilZ domain-like"/>
    <property type="match status" value="1"/>
</dbReference>
<keyword evidence="3" id="KW-1185">Reference proteome</keyword>
<accession>A0ABT4ALK0</accession>
<dbReference type="Gene3D" id="2.40.10.220">
    <property type="entry name" value="predicted glycosyltransferase like domains"/>
    <property type="match status" value="1"/>
</dbReference>
<feature type="domain" description="PilZ" evidence="1">
    <location>
        <begin position="56"/>
        <end position="153"/>
    </location>
</feature>
<reference evidence="2 3" key="1">
    <citation type="submission" date="2022-11" db="EMBL/GenBank/DDBJ databases">
        <title>Minimal conservation of predation-associated metabolite biosynthetic gene clusters underscores biosynthetic potential of Myxococcota including descriptions for ten novel species: Archangium lansinium sp. nov., Myxococcus landrumus sp. nov., Nannocystis bai.</title>
        <authorList>
            <person name="Ahearne A."/>
            <person name="Stevens C."/>
            <person name="Phillips K."/>
        </authorList>
    </citation>
    <scope>NUCLEOTIDE SEQUENCE [LARGE SCALE GENOMIC DNA]</scope>
    <source>
        <strain evidence="2 3">MIWBW</strain>
    </source>
</reference>
<dbReference type="Pfam" id="PF07238">
    <property type="entry name" value="PilZ"/>
    <property type="match status" value="1"/>
</dbReference>
<evidence type="ECO:0000313" key="2">
    <source>
        <dbReference type="EMBL" id="MCY1082568.1"/>
    </source>
</evidence>
<dbReference type="RefSeq" id="WP_267541130.1">
    <property type="nucleotide sequence ID" value="NZ_JAPNKA010000001.1"/>
</dbReference>
<gene>
    <name evidence="2" type="ORF">OV287_49785</name>
</gene>